<evidence type="ECO:0000313" key="3">
    <source>
        <dbReference type="Proteomes" id="UP001583177"/>
    </source>
</evidence>
<dbReference type="EMBL" id="JAWRVE010000103">
    <property type="protein sequence ID" value="KAL1858832.1"/>
    <property type="molecule type" value="Genomic_DNA"/>
</dbReference>
<protein>
    <submittedName>
        <fullName evidence="2">Uncharacterized protein</fullName>
    </submittedName>
</protein>
<dbReference type="Proteomes" id="UP001583177">
    <property type="component" value="Unassembled WGS sequence"/>
</dbReference>
<name>A0ABR3WCU1_9PEZI</name>
<keyword evidence="1" id="KW-0812">Transmembrane</keyword>
<evidence type="ECO:0000313" key="2">
    <source>
        <dbReference type="EMBL" id="KAL1858832.1"/>
    </source>
</evidence>
<proteinExistence type="predicted"/>
<evidence type="ECO:0000256" key="1">
    <source>
        <dbReference type="SAM" id="Phobius"/>
    </source>
</evidence>
<sequence length="145" mass="15856">MSTIEADLREQWGNPRDILSLLLLLGGDIVQKAVAQLVGHQVRPFGRRGPAVSVAPVAFSFGWVAYGFSSLLAAFGDMALMPACDHPCLVVNCSTGFARENRSWALGRLLIGHEMRCEVELHSFEAGTYFERCTFLEGFHIASVA</sequence>
<feature type="transmembrane region" description="Helical" evidence="1">
    <location>
        <begin position="51"/>
        <end position="75"/>
    </location>
</feature>
<gene>
    <name evidence="2" type="ORF">Daus18300_009830</name>
</gene>
<keyword evidence="1" id="KW-1133">Transmembrane helix</keyword>
<organism evidence="2 3">
    <name type="scientific">Diaporthe australafricana</name>
    <dbReference type="NCBI Taxonomy" id="127596"/>
    <lineage>
        <taxon>Eukaryota</taxon>
        <taxon>Fungi</taxon>
        <taxon>Dikarya</taxon>
        <taxon>Ascomycota</taxon>
        <taxon>Pezizomycotina</taxon>
        <taxon>Sordariomycetes</taxon>
        <taxon>Sordariomycetidae</taxon>
        <taxon>Diaporthales</taxon>
        <taxon>Diaporthaceae</taxon>
        <taxon>Diaporthe</taxon>
    </lineage>
</organism>
<accession>A0ABR3WCU1</accession>
<comment type="caution">
    <text evidence="2">The sequence shown here is derived from an EMBL/GenBank/DDBJ whole genome shotgun (WGS) entry which is preliminary data.</text>
</comment>
<keyword evidence="3" id="KW-1185">Reference proteome</keyword>
<reference evidence="2 3" key="1">
    <citation type="journal article" date="2024" name="IMA Fungus">
        <title>IMA Genome - F19 : A genome assembly and annotation guide to empower mycologists, including annotated draft genome sequences of Ceratocystis pirilliformis, Diaporthe australafricana, Fusarium ophioides, Paecilomyces lecythidis, and Sporothrix stenoceras.</title>
        <authorList>
            <person name="Aylward J."/>
            <person name="Wilson A.M."/>
            <person name="Visagie C.M."/>
            <person name="Spraker J."/>
            <person name="Barnes I."/>
            <person name="Buitendag C."/>
            <person name="Ceriani C."/>
            <person name="Del Mar Angel L."/>
            <person name="du Plessis D."/>
            <person name="Fuchs T."/>
            <person name="Gasser K."/>
            <person name="Kramer D."/>
            <person name="Li W."/>
            <person name="Munsamy K."/>
            <person name="Piso A."/>
            <person name="Price J.L."/>
            <person name="Sonnekus B."/>
            <person name="Thomas C."/>
            <person name="van der Nest A."/>
            <person name="van Dijk A."/>
            <person name="van Heerden A."/>
            <person name="van Vuuren N."/>
            <person name="Yilmaz N."/>
            <person name="Duong T.A."/>
            <person name="van der Merwe N.A."/>
            <person name="Wingfield M.J."/>
            <person name="Wingfield B.D."/>
        </authorList>
    </citation>
    <scope>NUCLEOTIDE SEQUENCE [LARGE SCALE GENOMIC DNA]</scope>
    <source>
        <strain evidence="2 3">CMW 18300</strain>
    </source>
</reference>
<keyword evidence="1" id="KW-0472">Membrane</keyword>